<dbReference type="PANTHER" id="PTHR37944:SF1">
    <property type="entry name" value="PORIN B"/>
    <property type="match status" value="1"/>
</dbReference>
<dbReference type="EMBL" id="AEUP01000026">
    <property type="protein sequence ID" value="EGE47685.1"/>
    <property type="molecule type" value="Genomic_DNA"/>
</dbReference>
<dbReference type="GO" id="GO:0015288">
    <property type="term" value="F:porin activity"/>
    <property type="evidence" value="ECO:0007669"/>
    <property type="project" value="InterPro"/>
</dbReference>
<organism evidence="3 4">
    <name type="scientific">Acetobacter pomorum DM001</name>
    <dbReference type="NCBI Taxonomy" id="945681"/>
    <lineage>
        <taxon>Bacteria</taxon>
        <taxon>Pseudomonadati</taxon>
        <taxon>Pseudomonadota</taxon>
        <taxon>Alphaproteobacteria</taxon>
        <taxon>Acetobacterales</taxon>
        <taxon>Acetobacteraceae</taxon>
        <taxon>Acetobacter</taxon>
    </lineage>
</organism>
<dbReference type="Pfam" id="PF04966">
    <property type="entry name" value="OprB"/>
    <property type="match status" value="1"/>
</dbReference>
<dbReference type="GO" id="GO:0016020">
    <property type="term" value="C:membrane"/>
    <property type="evidence" value="ECO:0007669"/>
    <property type="project" value="InterPro"/>
</dbReference>
<evidence type="ECO:0000256" key="1">
    <source>
        <dbReference type="ARBA" id="ARBA00008769"/>
    </source>
</evidence>
<gene>
    <name evidence="3" type="primary">oprB</name>
    <name evidence="3" type="ORF">APO_1317</name>
</gene>
<sequence>MAERNKNQGNMIKRLHLHFPFRALWLTCLLILSFFVVLPAHAQLLTGGNSAVGLWPSLQELIDNEADQVEDPGPLFSAPYGKDHFFGNWWGAQPWLLNHGIHILADVHEELAGNFRGGRRKGVDNAGQVGVELDVDWGKLTNADIMKGFWTHMMVVNGHGRNLSTDYIGDSLGGVQQIYGARGNVVAHLVYLYGEHAFLHNHIDISAGWIPVGSFFAASPLFCMYMNVAMCGNPAPTKYTEGARDWPSGNLGFVARVMPTKQTYIMAGLFAVSPHAYNGGISGWAWAQDGLGKFSSPVEIGWLPSFGRNHLVGHYKAGFGYDNSKYKNLLNDVNGNAWVQTGAQPQYEAGRASAWFMADQMLMRNGDGPTNGLIALAGWMWSDGKTTAMSHHVWAGMTETGAAWGRPNDSVGAMFQWMTMSRASVLQQEAALAAGVPFPDNQWGKVWGIQTHENIYEVFYNAHVANGMSLQPDFQYINRPGGSTVFHDAAVMALQFNVVM</sequence>
<dbReference type="PANTHER" id="PTHR37944">
    <property type="entry name" value="PORIN B"/>
    <property type="match status" value="1"/>
</dbReference>
<proteinExistence type="inferred from homology"/>
<comment type="caution">
    <text evidence="3">The sequence shown here is derived from an EMBL/GenBank/DDBJ whole genome shotgun (WGS) entry which is preliminary data.</text>
</comment>
<evidence type="ECO:0000256" key="2">
    <source>
        <dbReference type="RuleBase" id="RU363072"/>
    </source>
</evidence>
<dbReference type="InterPro" id="IPR007049">
    <property type="entry name" value="Carb-sel_porin_OprB"/>
</dbReference>
<dbReference type="AlphaFoldDB" id="F1YU18"/>
<evidence type="ECO:0000313" key="4">
    <source>
        <dbReference type="Proteomes" id="UP000018454"/>
    </source>
</evidence>
<protein>
    <submittedName>
        <fullName evidence="3">Porin B</fullName>
    </submittedName>
</protein>
<dbReference type="Gene3D" id="2.40.160.180">
    <property type="entry name" value="Carbohydrate-selective porin OprB"/>
    <property type="match status" value="1"/>
</dbReference>
<dbReference type="Proteomes" id="UP000018454">
    <property type="component" value="Unassembled WGS sequence"/>
</dbReference>
<comment type="similarity">
    <text evidence="1 2">Belongs to the OprB family.</text>
</comment>
<dbReference type="InterPro" id="IPR052932">
    <property type="entry name" value="OprB_Porin"/>
</dbReference>
<dbReference type="GO" id="GO:0008643">
    <property type="term" value="P:carbohydrate transport"/>
    <property type="evidence" value="ECO:0007669"/>
    <property type="project" value="InterPro"/>
</dbReference>
<accession>F1YU18</accession>
<reference evidence="3 4" key="1">
    <citation type="journal article" date="2011" name="Science">
        <title>Drosophila microbiome modulates host developmental and metabolic homeostasis via insulin signaling.</title>
        <authorList>
            <person name="Shin S.C."/>
            <person name="Kim S.H."/>
            <person name="You H."/>
            <person name="Kim B."/>
            <person name="Kim A.C."/>
            <person name="Lee K.A."/>
            <person name="Yoon J.H."/>
            <person name="Ryu J.H."/>
            <person name="Lee W.J."/>
        </authorList>
    </citation>
    <scope>NUCLEOTIDE SEQUENCE [LARGE SCALE GENOMIC DNA]</scope>
    <source>
        <strain evidence="3 4">DM001</strain>
    </source>
</reference>
<dbReference type="InterPro" id="IPR038673">
    <property type="entry name" value="OprB_sf"/>
</dbReference>
<name>F1YU18_9PROT</name>
<evidence type="ECO:0000313" key="3">
    <source>
        <dbReference type="EMBL" id="EGE47685.1"/>
    </source>
</evidence>